<dbReference type="AlphaFoldDB" id="A0A8B6HCC6"/>
<protein>
    <submittedName>
        <fullName evidence="1">Hypoxia-inducible factor 1-alpha inhibitor (HIF hydroxylase)</fullName>
        <ecNumber evidence="1">1.14.11.30</ecNumber>
    </submittedName>
</protein>
<proteinExistence type="predicted"/>
<dbReference type="InterPro" id="IPR014710">
    <property type="entry name" value="RmlC-like_jellyroll"/>
</dbReference>
<gene>
    <name evidence="1" type="ORF">MGAL_10B038107</name>
</gene>
<keyword evidence="1" id="KW-0560">Oxidoreductase</keyword>
<feature type="non-terminal residue" evidence="1">
    <location>
        <position position="1"/>
    </location>
</feature>
<comment type="caution">
    <text evidence="1">The sequence shown here is derived from an EMBL/GenBank/DDBJ whole genome shotgun (WGS) entry which is preliminary data.</text>
</comment>
<dbReference type="Gene3D" id="2.60.120.10">
    <property type="entry name" value="Jelly Rolls"/>
    <property type="match status" value="1"/>
</dbReference>
<evidence type="ECO:0000313" key="2">
    <source>
        <dbReference type="Proteomes" id="UP000596742"/>
    </source>
</evidence>
<reference evidence="1" key="1">
    <citation type="submission" date="2018-11" db="EMBL/GenBank/DDBJ databases">
        <authorList>
            <person name="Alioto T."/>
            <person name="Alioto T."/>
        </authorList>
    </citation>
    <scope>NUCLEOTIDE SEQUENCE</scope>
</reference>
<dbReference type="OrthoDB" id="47172at2759"/>
<keyword evidence="2" id="KW-1185">Reference proteome</keyword>
<name>A0A8B6HCC6_MYTGA</name>
<dbReference type="Proteomes" id="UP000596742">
    <property type="component" value="Unassembled WGS sequence"/>
</dbReference>
<dbReference type="GO" id="GO:0036140">
    <property type="term" value="F:[protein]-asparagine 3-dioxygenase activity"/>
    <property type="evidence" value="ECO:0007669"/>
    <property type="project" value="UniProtKB-EC"/>
</dbReference>
<accession>A0A8B6HCC6</accession>
<dbReference type="EC" id="1.14.11.30" evidence="1"/>
<dbReference type="EMBL" id="UYJE01009878">
    <property type="protein sequence ID" value="VDI77755.1"/>
    <property type="molecule type" value="Genomic_DNA"/>
</dbReference>
<organism evidence="1 2">
    <name type="scientific">Mytilus galloprovincialis</name>
    <name type="common">Mediterranean mussel</name>
    <dbReference type="NCBI Taxonomy" id="29158"/>
    <lineage>
        <taxon>Eukaryota</taxon>
        <taxon>Metazoa</taxon>
        <taxon>Spiralia</taxon>
        <taxon>Lophotrochozoa</taxon>
        <taxon>Mollusca</taxon>
        <taxon>Bivalvia</taxon>
        <taxon>Autobranchia</taxon>
        <taxon>Pteriomorphia</taxon>
        <taxon>Mytilida</taxon>
        <taxon>Mytiloidea</taxon>
        <taxon>Mytilidae</taxon>
        <taxon>Mytilinae</taxon>
        <taxon>Mytilus</taxon>
    </lineage>
</organism>
<sequence length="174" mass="20149">MSQTTRLTDGRKSFEVKKYTFATEVIPRLSCHDPECEERIANGLPVVIPDVNLVSSARHWNIDYLHDNIGDGKFMTYFSSSKKFKYYDDKKCPNVKSFKKPMEQEELTFDEFVQKINKGKSKGQRCYLQQTLNETVGKNIVSDFLGFNWNWVTAQQKKNSFGPLTNNMLLIGQE</sequence>
<evidence type="ECO:0000313" key="1">
    <source>
        <dbReference type="EMBL" id="VDI77755.1"/>
    </source>
</evidence>
<dbReference type="SUPFAM" id="SSF51197">
    <property type="entry name" value="Clavaminate synthase-like"/>
    <property type="match status" value="1"/>
</dbReference>